<dbReference type="EMBL" id="GEDG01039727">
    <property type="protein sequence ID" value="JAP07001.1"/>
    <property type="molecule type" value="Transcribed_RNA"/>
</dbReference>
<evidence type="ECO:0000313" key="1">
    <source>
        <dbReference type="EMBL" id="JAP07001.1"/>
    </source>
</evidence>
<name>A0A0V0GH48_SOLCH</name>
<accession>A0A0V0GH48</accession>
<reference evidence="1" key="1">
    <citation type="submission" date="2015-12" db="EMBL/GenBank/DDBJ databases">
        <title>Gene expression during late stages of embryo sac development: a critical building block for successful pollen-pistil interactions.</title>
        <authorList>
            <person name="Liu Y."/>
            <person name="Joly V."/>
            <person name="Sabar M."/>
            <person name="Matton D.P."/>
        </authorList>
    </citation>
    <scope>NUCLEOTIDE SEQUENCE</scope>
</reference>
<protein>
    <submittedName>
        <fullName evidence="1">Putative ovule protein</fullName>
    </submittedName>
</protein>
<organism evidence="1">
    <name type="scientific">Solanum chacoense</name>
    <name type="common">Chaco potato</name>
    <dbReference type="NCBI Taxonomy" id="4108"/>
    <lineage>
        <taxon>Eukaryota</taxon>
        <taxon>Viridiplantae</taxon>
        <taxon>Streptophyta</taxon>
        <taxon>Embryophyta</taxon>
        <taxon>Tracheophyta</taxon>
        <taxon>Spermatophyta</taxon>
        <taxon>Magnoliopsida</taxon>
        <taxon>eudicotyledons</taxon>
        <taxon>Gunneridae</taxon>
        <taxon>Pentapetalae</taxon>
        <taxon>asterids</taxon>
        <taxon>lamiids</taxon>
        <taxon>Solanales</taxon>
        <taxon>Solanaceae</taxon>
        <taxon>Solanoideae</taxon>
        <taxon>Solaneae</taxon>
        <taxon>Solanum</taxon>
    </lineage>
</organism>
<sequence length="60" mass="6968">MGGRKQGLEVDVQKPYDFTIHSKETSTRSIQIKLKLKAYSLIDIHKIKNFNRLTFFPVST</sequence>
<dbReference type="AlphaFoldDB" id="A0A0V0GH48"/>
<proteinExistence type="predicted"/>